<dbReference type="Proteomes" id="UP000481858">
    <property type="component" value="Unassembled WGS sequence"/>
</dbReference>
<reference evidence="1 2" key="1">
    <citation type="submission" date="2019-12" db="EMBL/GenBank/DDBJ databases">
        <title>Draft genome sequence of the ascomycete Xylaria multiplex DSM 110363.</title>
        <authorList>
            <person name="Buettner E."/>
            <person name="Kellner H."/>
        </authorList>
    </citation>
    <scope>NUCLEOTIDE SEQUENCE [LARGE SCALE GENOMIC DNA]</scope>
    <source>
        <strain evidence="1 2">DSM 110363</strain>
    </source>
</reference>
<protein>
    <submittedName>
        <fullName evidence="1">Uncharacterized protein</fullName>
    </submittedName>
</protein>
<organism evidence="1 2">
    <name type="scientific">Xylaria multiplex</name>
    <dbReference type="NCBI Taxonomy" id="323545"/>
    <lineage>
        <taxon>Eukaryota</taxon>
        <taxon>Fungi</taxon>
        <taxon>Dikarya</taxon>
        <taxon>Ascomycota</taxon>
        <taxon>Pezizomycotina</taxon>
        <taxon>Sordariomycetes</taxon>
        <taxon>Xylariomycetidae</taxon>
        <taxon>Xylariales</taxon>
        <taxon>Xylariaceae</taxon>
        <taxon>Xylaria</taxon>
    </lineage>
</organism>
<comment type="caution">
    <text evidence="1">The sequence shown here is derived from an EMBL/GenBank/DDBJ whole genome shotgun (WGS) entry which is preliminary data.</text>
</comment>
<gene>
    <name evidence="1" type="ORF">GQX73_g7658</name>
</gene>
<accession>A0A7C8MM84</accession>
<dbReference type="PANTHER" id="PTHR38116">
    <property type="entry name" value="CHROMOSOME 7, WHOLE GENOME SHOTGUN SEQUENCE"/>
    <property type="match status" value="1"/>
</dbReference>
<keyword evidence="2" id="KW-1185">Reference proteome</keyword>
<evidence type="ECO:0000313" key="2">
    <source>
        <dbReference type="Proteomes" id="UP000481858"/>
    </source>
</evidence>
<dbReference type="OrthoDB" id="2245989at2759"/>
<sequence>MSQFPDYPLHLHSSPVSWWSQEDDWQGSRRRKEAEVTTGDSNYAQVIRAQSSLTSRHVQAVVAQPLSFEEIIEAMNIREPQFWFTHSLILAFEAFIYKNWLISTLMPALLPDLVQFNFARALMANARVLGLTSSHLHDDAISYFHVAGPSPPNVRVDVSALPTGLQPTDLQRCAPHHPWLDLIPIPQMRDNLFRRGERCFDDEQLCRAMRGHRDRTDAGFLVWGDSWDSSSWEVTEDFARSSWGWTIAGCWGLFQSTNKWRARRGEPPLFYFATRYDSTNS</sequence>
<dbReference type="AlphaFoldDB" id="A0A7C8MM84"/>
<dbReference type="InterPro" id="IPR021833">
    <property type="entry name" value="DUF3425"/>
</dbReference>
<name>A0A7C8MM84_9PEZI</name>
<evidence type="ECO:0000313" key="1">
    <source>
        <dbReference type="EMBL" id="KAF2965888.1"/>
    </source>
</evidence>
<dbReference type="PANTHER" id="PTHR38116:SF1">
    <property type="entry name" value="BZIP DOMAIN-CONTAINING PROTEIN"/>
    <property type="match status" value="1"/>
</dbReference>
<dbReference type="InParanoid" id="A0A7C8MM84"/>
<proteinExistence type="predicted"/>
<dbReference type="Pfam" id="PF11905">
    <property type="entry name" value="DUF3425"/>
    <property type="match status" value="1"/>
</dbReference>
<dbReference type="EMBL" id="WUBL01000102">
    <property type="protein sequence ID" value="KAF2965888.1"/>
    <property type="molecule type" value="Genomic_DNA"/>
</dbReference>